<accession>A0A4R6IL65</accession>
<organism evidence="2 3">
    <name type="scientific">Pedobacter duraquae</name>
    <dbReference type="NCBI Taxonomy" id="425511"/>
    <lineage>
        <taxon>Bacteria</taxon>
        <taxon>Pseudomonadati</taxon>
        <taxon>Bacteroidota</taxon>
        <taxon>Sphingobacteriia</taxon>
        <taxon>Sphingobacteriales</taxon>
        <taxon>Sphingobacteriaceae</taxon>
        <taxon>Pedobacter</taxon>
    </lineage>
</organism>
<comment type="caution">
    <text evidence="2">The sequence shown here is derived from an EMBL/GenBank/DDBJ whole genome shotgun (WGS) entry which is preliminary data.</text>
</comment>
<name>A0A4R6IL65_9SPHI</name>
<dbReference type="Proteomes" id="UP000295499">
    <property type="component" value="Unassembled WGS sequence"/>
</dbReference>
<proteinExistence type="predicted"/>
<dbReference type="RefSeq" id="WP_166641914.1">
    <property type="nucleotide sequence ID" value="NZ_SNWM01000002.1"/>
</dbReference>
<reference evidence="2 3" key="1">
    <citation type="submission" date="2019-03" db="EMBL/GenBank/DDBJ databases">
        <title>Genomic Encyclopedia of Archaeal and Bacterial Type Strains, Phase II (KMG-II): from individual species to whole genera.</title>
        <authorList>
            <person name="Goeker M."/>
        </authorList>
    </citation>
    <scope>NUCLEOTIDE SEQUENCE [LARGE SCALE GENOMIC DNA]</scope>
    <source>
        <strain evidence="2 3">DSM 19034</strain>
    </source>
</reference>
<keyword evidence="3" id="KW-1185">Reference proteome</keyword>
<feature type="compositionally biased region" description="Basic and acidic residues" evidence="1">
    <location>
        <begin position="15"/>
        <end position="27"/>
    </location>
</feature>
<gene>
    <name evidence="2" type="ORF">CLV32_1817</name>
</gene>
<sequence>MSKEKATAKNAVTPEETKDKGKAKGTEAENVTSAKDAKKVPVSKTK</sequence>
<evidence type="ECO:0000313" key="3">
    <source>
        <dbReference type="Proteomes" id="UP000295499"/>
    </source>
</evidence>
<protein>
    <submittedName>
        <fullName evidence="2">Uncharacterized protein</fullName>
    </submittedName>
</protein>
<evidence type="ECO:0000313" key="2">
    <source>
        <dbReference type="EMBL" id="TDO22832.1"/>
    </source>
</evidence>
<dbReference type="AlphaFoldDB" id="A0A4R6IL65"/>
<feature type="region of interest" description="Disordered" evidence="1">
    <location>
        <begin position="1"/>
        <end position="46"/>
    </location>
</feature>
<evidence type="ECO:0000256" key="1">
    <source>
        <dbReference type="SAM" id="MobiDB-lite"/>
    </source>
</evidence>
<dbReference type="EMBL" id="SNWM01000002">
    <property type="protein sequence ID" value="TDO22832.1"/>
    <property type="molecule type" value="Genomic_DNA"/>
</dbReference>